<protein>
    <submittedName>
        <fullName evidence="1">Uncharacterized protein</fullName>
    </submittedName>
</protein>
<accession>A0AAV7NGX1</accession>
<keyword evidence="2" id="KW-1185">Reference proteome</keyword>
<dbReference type="Proteomes" id="UP001066276">
    <property type="component" value="Chromosome 8"/>
</dbReference>
<sequence length="79" mass="8251">MVVCASGVQVYRAGFRRCAGCFPLSLGIILCRVVEGGLGAFLPADAVERQAGRTFLPSGPFDGGQGPGFFIWASLAFLP</sequence>
<reference evidence="1" key="1">
    <citation type="journal article" date="2022" name="bioRxiv">
        <title>Sequencing and chromosome-scale assembly of the giantPleurodeles waltlgenome.</title>
        <authorList>
            <person name="Brown T."/>
            <person name="Elewa A."/>
            <person name="Iarovenko S."/>
            <person name="Subramanian E."/>
            <person name="Araus A.J."/>
            <person name="Petzold A."/>
            <person name="Susuki M."/>
            <person name="Suzuki K.-i.T."/>
            <person name="Hayashi T."/>
            <person name="Toyoda A."/>
            <person name="Oliveira C."/>
            <person name="Osipova E."/>
            <person name="Leigh N.D."/>
            <person name="Simon A."/>
            <person name="Yun M.H."/>
        </authorList>
    </citation>
    <scope>NUCLEOTIDE SEQUENCE</scope>
    <source>
        <strain evidence="1">20211129_DDA</strain>
        <tissue evidence="1">Liver</tissue>
    </source>
</reference>
<dbReference type="AlphaFoldDB" id="A0AAV7NGX1"/>
<gene>
    <name evidence="1" type="ORF">NDU88_003010</name>
</gene>
<comment type="caution">
    <text evidence="1">The sequence shown here is derived from an EMBL/GenBank/DDBJ whole genome shotgun (WGS) entry which is preliminary data.</text>
</comment>
<evidence type="ECO:0000313" key="2">
    <source>
        <dbReference type="Proteomes" id="UP001066276"/>
    </source>
</evidence>
<proteinExistence type="predicted"/>
<evidence type="ECO:0000313" key="1">
    <source>
        <dbReference type="EMBL" id="KAJ1114779.1"/>
    </source>
</evidence>
<name>A0AAV7NGX1_PLEWA</name>
<dbReference type="EMBL" id="JANPWB010000012">
    <property type="protein sequence ID" value="KAJ1114779.1"/>
    <property type="molecule type" value="Genomic_DNA"/>
</dbReference>
<organism evidence="1 2">
    <name type="scientific">Pleurodeles waltl</name>
    <name type="common">Iberian ribbed newt</name>
    <dbReference type="NCBI Taxonomy" id="8319"/>
    <lineage>
        <taxon>Eukaryota</taxon>
        <taxon>Metazoa</taxon>
        <taxon>Chordata</taxon>
        <taxon>Craniata</taxon>
        <taxon>Vertebrata</taxon>
        <taxon>Euteleostomi</taxon>
        <taxon>Amphibia</taxon>
        <taxon>Batrachia</taxon>
        <taxon>Caudata</taxon>
        <taxon>Salamandroidea</taxon>
        <taxon>Salamandridae</taxon>
        <taxon>Pleurodelinae</taxon>
        <taxon>Pleurodeles</taxon>
    </lineage>
</organism>